<dbReference type="AlphaFoldDB" id="A0A3N5A991"/>
<gene>
    <name evidence="1" type="ORF">EDD32_2737</name>
</gene>
<keyword evidence="2" id="KW-1185">Reference proteome</keyword>
<protein>
    <submittedName>
        <fullName evidence="1">Glutaredoxin-like protein DUF836</fullName>
    </submittedName>
</protein>
<sequence length="97" mass="10698">MPTAVVRVTVVHAPACHFCEDAERALEALAERYPLDVDTIDIDSAEGRRLVAVHRPAMNPLVLVDGTFFSSGRLPRRKLEKVLARTVPVVSARPVVR</sequence>
<dbReference type="Proteomes" id="UP000280726">
    <property type="component" value="Unassembled WGS sequence"/>
</dbReference>
<proteinExistence type="predicted"/>
<dbReference type="SUPFAM" id="SSF52833">
    <property type="entry name" value="Thioredoxin-like"/>
    <property type="match status" value="1"/>
</dbReference>
<dbReference type="EMBL" id="RKRA01000001">
    <property type="protein sequence ID" value="RPF28221.1"/>
    <property type="molecule type" value="Genomic_DNA"/>
</dbReference>
<dbReference type="InterPro" id="IPR036249">
    <property type="entry name" value="Thioredoxin-like_sf"/>
</dbReference>
<evidence type="ECO:0000313" key="2">
    <source>
        <dbReference type="Proteomes" id="UP000280726"/>
    </source>
</evidence>
<dbReference type="InterPro" id="IPR008554">
    <property type="entry name" value="Glutaredoxin-like"/>
</dbReference>
<dbReference type="Pfam" id="PF05768">
    <property type="entry name" value="Glrx-like"/>
    <property type="match status" value="1"/>
</dbReference>
<name>A0A3N5A991_9MICO</name>
<evidence type="ECO:0000313" key="1">
    <source>
        <dbReference type="EMBL" id="RPF28221.1"/>
    </source>
</evidence>
<comment type="caution">
    <text evidence="1">The sequence shown here is derived from an EMBL/GenBank/DDBJ whole genome shotgun (WGS) entry which is preliminary data.</text>
</comment>
<organism evidence="1 2">
    <name type="scientific">Georgenia muralis</name>
    <dbReference type="NCBI Taxonomy" id="154117"/>
    <lineage>
        <taxon>Bacteria</taxon>
        <taxon>Bacillati</taxon>
        <taxon>Actinomycetota</taxon>
        <taxon>Actinomycetes</taxon>
        <taxon>Micrococcales</taxon>
        <taxon>Bogoriellaceae</taxon>
        <taxon>Georgenia</taxon>
    </lineage>
</organism>
<dbReference type="Gene3D" id="3.40.30.10">
    <property type="entry name" value="Glutaredoxin"/>
    <property type="match status" value="1"/>
</dbReference>
<dbReference type="OrthoDB" id="8779161at2"/>
<accession>A0A3N5A991</accession>
<reference evidence="1 2" key="1">
    <citation type="submission" date="2018-11" db="EMBL/GenBank/DDBJ databases">
        <title>Sequencing the genomes of 1000 actinobacteria strains.</title>
        <authorList>
            <person name="Klenk H.-P."/>
        </authorList>
    </citation>
    <scope>NUCLEOTIDE SEQUENCE [LARGE SCALE GENOMIC DNA]</scope>
    <source>
        <strain evidence="1 2">DSM 14418</strain>
    </source>
</reference>
<dbReference type="RefSeq" id="WP_123918303.1">
    <property type="nucleotide sequence ID" value="NZ_RKRA01000001.1"/>
</dbReference>